<dbReference type="RefSeq" id="WP_114092194.1">
    <property type="nucleotide sequence ID" value="NZ_QOUW02000032.1"/>
</dbReference>
<dbReference type="AlphaFoldDB" id="A0A8B3DJ88"/>
<organism evidence="1 2">
    <name type="scientific">Vibrio harveyi</name>
    <name type="common">Beneckea harveyi</name>
    <dbReference type="NCBI Taxonomy" id="669"/>
    <lineage>
        <taxon>Bacteria</taxon>
        <taxon>Pseudomonadati</taxon>
        <taxon>Pseudomonadota</taxon>
        <taxon>Gammaproteobacteria</taxon>
        <taxon>Vibrionales</taxon>
        <taxon>Vibrionaceae</taxon>
        <taxon>Vibrio</taxon>
    </lineage>
</organism>
<protein>
    <submittedName>
        <fullName evidence="1">Uncharacterized protein</fullName>
    </submittedName>
</protein>
<evidence type="ECO:0000313" key="2">
    <source>
        <dbReference type="Proteomes" id="UP000253437"/>
    </source>
</evidence>
<accession>A0A8B3DJ88</accession>
<dbReference type="EMBL" id="QOUW02000032">
    <property type="protein sequence ID" value="RIW13243.1"/>
    <property type="molecule type" value="Genomic_DNA"/>
</dbReference>
<sequence length="176" mass="19241">MAKVENPVRGYVSCPVCQSVSTVHQCGEGKLIATGETPKNGRNIGILYYRCPECGNSSISKRGSEFISANMVAELSDLKPLEAAPVQVSEPEIEVENETVILSDETEELTVNQVSEAVEETETETVNQTDTKTLTLWGNKTVKRVMMVLLALGFALWVFRKLVNKPQKEGGEHVAA</sequence>
<name>A0A8B3DJ88_VIBHA</name>
<gene>
    <name evidence="1" type="ORF">DS957_011355</name>
</gene>
<reference evidence="1 2" key="1">
    <citation type="submission" date="2018-08" db="EMBL/GenBank/DDBJ databases">
        <title>Vibrio harveyi strains pathogenic to white snook Centropomus viridis Lockington (1877) and potential probiotic bacteria.</title>
        <authorList>
            <person name="Soto-Rodriguez S."/>
            <person name="Gomez-Gil B."/>
            <person name="Lozano-Olvera R."/>
        </authorList>
    </citation>
    <scope>NUCLEOTIDE SEQUENCE [LARGE SCALE GENOMIC DNA]</scope>
    <source>
        <strain evidence="1 2">CAIM 1508</strain>
    </source>
</reference>
<proteinExistence type="predicted"/>
<evidence type="ECO:0000313" key="1">
    <source>
        <dbReference type="EMBL" id="RIW13243.1"/>
    </source>
</evidence>
<comment type="caution">
    <text evidence="1">The sequence shown here is derived from an EMBL/GenBank/DDBJ whole genome shotgun (WGS) entry which is preliminary data.</text>
</comment>
<dbReference type="Proteomes" id="UP000253437">
    <property type="component" value="Unassembled WGS sequence"/>
</dbReference>